<organism evidence="7 8">
    <name type="scientific">Marasmiellus scandens</name>
    <dbReference type="NCBI Taxonomy" id="2682957"/>
    <lineage>
        <taxon>Eukaryota</taxon>
        <taxon>Fungi</taxon>
        <taxon>Dikarya</taxon>
        <taxon>Basidiomycota</taxon>
        <taxon>Agaricomycotina</taxon>
        <taxon>Agaricomycetes</taxon>
        <taxon>Agaricomycetidae</taxon>
        <taxon>Agaricales</taxon>
        <taxon>Marasmiineae</taxon>
        <taxon>Omphalotaceae</taxon>
        <taxon>Marasmiellus</taxon>
    </lineage>
</organism>
<dbReference type="PROSITE" id="PS50600">
    <property type="entry name" value="ULP_PROTEASE"/>
    <property type="match status" value="1"/>
</dbReference>
<evidence type="ECO:0000313" key="7">
    <source>
        <dbReference type="EMBL" id="KAK7465811.1"/>
    </source>
</evidence>
<comment type="similarity">
    <text evidence="1">Belongs to the peptidase C48 family.</text>
</comment>
<keyword evidence="4" id="KW-0788">Thiol protease</keyword>
<evidence type="ECO:0000256" key="4">
    <source>
        <dbReference type="ARBA" id="ARBA00022807"/>
    </source>
</evidence>
<feature type="compositionally biased region" description="Pro residues" evidence="5">
    <location>
        <begin position="97"/>
        <end position="106"/>
    </location>
</feature>
<proteinExistence type="inferred from homology"/>
<dbReference type="Pfam" id="PF02902">
    <property type="entry name" value="Peptidase_C48"/>
    <property type="match status" value="1"/>
</dbReference>
<name>A0ABR1JUC6_9AGAR</name>
<comment type="caution">
    <text evidence="7">The sequence shown here is derived from an EMBL/GenBank/DDBJ whole genome shotgun (WGS) entry which is preliminary data.</text>
</comment>
<evidence type="ECO:0000256" key="1">
    <source>
        <dbReference type="ARBA" id="ARBA00005234"/>
    </source>
</evidence>
<gene>
    <name evidence="7" type="ORF">VKT23_005782</name>
</gene>
<feature type="region of interest" description="Disordered" evidence="5">
    <location>
        <begin position="1"/>
        <end position="32"/>
    </location>
</feature>
<keyword evidence="8" id="KW-1185">Reference proteome</keyword>
<dbReference type="InterPro" id="IPR038765">
    <property type="entry name" value="Papain-like_cys_pep_sf"/>
</dbReference>
<dbReference type="EMBL" id="JBANRG010000006">
    <property type="protein sequence ID" value="KAK7465811.1"/>
    <property type="molecule type" value="Genomic_DNA"/>
</dbReference>
<dbReference type="PANTHER" id="PTHR12606">
    <property type="entry name" value="SENTRIN/SUMO-SPECIFIC PROTEASE"/>
    <property type="match status" value="1"/>
</dbReference>
<keyword evidence="3" id="KW-0378">Hydrolase</keyword>
<reference evidence="7 8" key="1">
    <citation type="submission" date="2024-01" db="EMBL/GenBank/DDBJ databases">
        <title>A draft genome for the cacao thread blight pathogen Marasmiellus scandens.</title>
        <authorList>
            <person name="Baruah I.K."/>
            <person name="Leung J."/>
            <person name="Bukari Y."/>
            <person name="Amoako-Attah I."/>
            <person name="Meinhardt L.W."/>
            <person name="Bailey B.A."/>
            <person name="Cohen S.P."/>
        </authorList>
    </citation>
    <scope>NUCLEOTIDE SEQUENCE [LARGE SCALE GENOMIC DNA]</scope>
    <source>
        <strain evidence="7 8">GH-19</strain>
    </source>
</reference>
<evidence type="ECO:0000256" key="3">
    <source>
        <dbReference type="ARBA" id="ARBA00022801"/>
    </source>
</evidence>
<dbReference type="InterPro" id="IPR003653">
    <property type="entry name" value="Peptidase_C48_C"/>
</dbReference>
<protein>
    <recommendedName>
        <fullName evidence="6">Ubiquitin-like protease family profile domain-containing protein</fullName>
    </recommendedName>
</protein>
<dbReference type="Proteomes" id="UP001498398">
    <property type="component" value="Unassembled WGS sequence"/>
</dbReference>
<keyword evidence="2" id="KW-0645">Protease</keyword>
<dbReference type="Gene3D" id="3.40.395.10">
    <property type="entry name" value="Adenoviral Proteinase, Chain A"/>
    <property type="match status" value="1"/>
</dbReference>
<feature type="compositionally biased region" description="Low complexity" evidence="5">
    <location>
        <begin position="111"/>
        <end position="121"/>
    </location>
</feature>
<feature type="region of interest" description="Disordered" evidence="5">
    <location>
        <begin position="48"/>
        <end position="136"/>
    </location>
</feature>
<sequence length="555" mass="63593">MPVKRPAVDALQRPSKQRRTANQHSPNEQGIVTRWVKVGSDIIQLSRDTLFGRPKQSDPQIILVSSQSPSPPPTPSTSPSIPFSSRARRRNPVGSMGPPPTPPPRVLFPDSSSEASSSRPSTPNRSQVESALSSHSYPHVVKRNYNNRQHIHSSSHKKSVAETRKKDLEEMQRKVYELKKSQGFTSDFKDFQSFIDYGASLQAANERSILSPSPSLTNLRETPLLFEPSRTRRHSDADASYLQSGSGAQTHFDIQKDTFLRRHLEIALKAFKGPKPPLPFIPSLEQLRRRARNRDEAIEQHLRPKRIPLPSSLPPPDDAQVTAFFKHRGVISKYAKEQVSDTDLVRLKPGSWLNDEIINFYGALLLGRSEASKENNTKKGEMNGIQSGRKTTPLDIHYFNTFFWTKLEKDGYEKSRLAKWTKKIDIFSKDIVIIPVNHNNMHWTGAAINFRRKRIESYDSMGMDRSMVYKRLRNYLDAEHKNKKKTPFDFTDWVDYTLNDTPQQENGYDCGVFTCQFLESLSRGEESFNFTQKDIPYLRRKMVWEIGNARLRDDP</sequence>
<accession>A0ABR1JUC6</accession>
<evidence type="ECO:0000313" key="8">
    <source>
        <dbReference type="Proteomes" id="UP001498398"/>
    </source>
</evidence>
<dbReference type="PANTHER" id="PTHR12606:SF141">
    <property type="entry name" value="GH15225P-RELATED"/>
    <property type="match status" value="1"/>
</dbReference>
<evidence type="ECO:0000256" key="5">
    <source>
        <dbReference type="SAM" id="MobiDB-lite"/>
    </source>
</evidence>
<feature type="compositionally biased region" description="Polar residues" evidence="5">
    <location>
        <begin position="122"/>
        <end position="136"/>
    </location>
</feature>
<feature type="domain" description="Ubiquitin-like protease family profile" evidence="6">
    <location>
        <begin position="337"/>
        <end position="521"/>
    </location>
</feature>
<evidence type="ECO:0000256" key="2">
    <source>
        <dbReference type="ARBA" id="ARBA00022670"/>
    </source>
</evidence>
<dbReference type="SUPFAM" id="SSF54001">
    <property type="entry name" value="Cysteine proteinases"/>
    <property type="match status" value="1"/>
</dbReference>
<evidence type="ECO:0000259" key="6">
    <source>
        <dbReference type="PROSITE" id="PS50600"/>
    </source>
</evidence>